<dbReference type="SUPFAM" id="SSF53067">
    <property type="entry name" value="Actin-like ATPase domain"/>
    <property type="match status" value="2"/>
</dbReference>
<dbReference type="AlphaFoldDB" id="A0A6I6K0Y6"/>
<evidence type="ECO:0000256" key="1">
    <source>
        <dbReference type="ARBA" id="ARBA00009156"/>
    </source>
</evidence>
<dbReference type="RefSeq" id="WP_158870953.1">
    <property type="nucleotide sequence ID" value="NZ_CP046401.1"/>
</dbReference>
<accession>A0A6I6K0Y6</accession>
<evidence type="ECO:0000259" key="5">
    <source>
        <dbReference type="Pfam" id="PF02782"/>
    </source>
</evidence>
<dbReference type="EMBL" id="CP046401">
    <property type="protein sequence ID" value="QGY47259.1"/>
    <property type="molecule type" value="Genomic_DNA"/>
</dbReference>
<feature type="domain" description="Carbohydrate kinase FGGY C-terminal" evidence="5">
    <location>
        <begin position="265"/>
        <end position="456"/>
    </location>
</feature>
<evidence type="ECO:0000259" key="4">
    <source>
        <dbReference type="Pfam" id="PF00370"/>
    </source>
</evidence>
<dbReference type="InterPro" id="IPR043129">
    <property type="entry name" value="ATPase_NBD"/>
</dbReference>
<proteinExistence type="inferred from homology"/>
<evidence type="ECO:0000313" key="7">
    <source>
        <dbReference type="Proteomes" id="UP000428260"/>
    </source>
</evidence>
<name>A0A6I6K0Y6_9BACT</name>
<evidence type="ECO:0000256" key="2">
    <source>
        <dbReference type="ARBA" id="ARBA00022679"/>
    </source>
</evidence>
<dbReference type="InterPro" id="IPR050406">
    <property type="entry name" value="FGGY_Carb_Kinase"/>
</dbReference>
<protein>
    <submittedName>
        <fullName evidence="6">Carbohydrate kinase</fullName>
    </submittedName>
</protein>
<dbReference type="PANTHER" id="PTHR43095:SF5">
    <property type="entry name" value="XYLULOSE KINASE"/>
    <property type="match status" value="1"/>
</dbReference>
<dbReference type="InterPro" id="IPR018485">
    <property type="entry name" value="FGGY_C"/>
</dbReference>
<dbReference type="Proteomes" id="UP000428260">
    <property type="component" value="Chromosome"/>
</dbReference>
<dbReference type="Gene3D" id="3.30.420.40">
    <property type="match status" value="2"/>
</dbReference>
<reference evidence="6 7" key="1">
    <citation type="submission" date="2019-11" db="EMBL/GenBank/DDBJ databases">
        <authorList>
            <person name="Zheng R.K."/>
            <person name="Sun C.M."/>
        </authorList>
    </citation>
    <scope>NUCLEOTIDE SEQUENCE [LARGE SCALE GENOMIC DNA]</scope>
    <source>
        <strain evidence="6 7">WC007</strain>
    </source>
</reference>
<sequence>MEKTILSIDCGTQSLRAIIFSMKGEVLAIQKIPFEPYTSPRTGWAEQDPEIYWQTLKVACNKLKEENADCFSGIVGVGVTALRDSMVNVNKNGEALRPLMVWLDQRKAKPVFKPGLGLKLLIKFIGLEDTLTKAQREGKCNWIRQNQPEIWENTYKYLQVSGFLHYRLTGEFKDSVASQIGHIPFDYKKQKWGNPKNLLAFSTKLYPVEKEKLPELLQPGKIIGSITKKASEETGLPENLPVIACGSDKGCETLGMGVTSSKLGSLSFGTTATIQTTSERYIEPIKFMPAYPATIPGLFNPEVEIFRGFWMITWFKNEFAQKEVEQAKKKGISEEEALNDLLSQSPPGSMGLVVQPYWSPGLSEPAAKGAMIGFGDVHKKPHVYRAVIEGLAFALKEGKEKIESVSRQKIEKLAVSGGASQSNEICQIAADIFDLPIVRGRTSETSGLGAAIITAWGTGIYISLEEAIKNMVKYKDEFQPNTIHVEFYRKLYKKVYKKMYRKLEPLYSEIREITGYPE</sequence>
<dbReference type="CDD" id="cd07779">
    <property type="entry name" value="ASKHA_NBD_FGGY_YgcE-like"/>
    <property type="match status" value="1"/>
</dbReference>
<evidence type="ECO:0000256" key="3">
    <source>
        <dbReference type="ARBA" id="ARBA00022777"/>
    </source>
</evidence>
<keyword evidence="2" id="KW-0808">Transferase</keyword>
<dbReference type="GO" id="GO:0005975">
    <property type="term" value="P:carbohydrate metabolic process"/>
    <property type="evidence" value="ECO:0007669"/>
    <property type="project" value="InterPro"/>
</dbReference>
<dbReference type="KEGG" id="mcos:GM418_27420"/>
<dbReference type="Pfam" id="PF00370">
    <property type="entry name" value="FGGY_N"/>
    <property type="match status" value="1"/>
</dbReference>
<keyword evidence="7" id="KW-1185">Reference proteome</keyword>
<gene>
    <name evidence="6" type="ORF">GM418_27420</name>
</gene>
<dbReference type="InterPro" id="IPR018484">
    <property type="entry name" value="FGGY_N"/>
</dbReference>
<dbReference type="PANTHER" id="PTHR43095">
    <property type="entry name" value="SUGAR KINASE"/>
    <property type="match status" value="1"/>
</dbReference>
<dbReference type="Pfam" id="PF02782">
    <property type="entry name" value="FGGY_C"/>
    <property type="match status" value="1"/>
</dbReference>
<comment type="similarity">
    <text evidence="1">Belongs to the FGGY kinase family.</text>
</comment>
<dbReference type="PIRSF" id="PIRSF000538">
    <property type="entry name" value="GlpK"/>
    <property type="match status" value="1"/>
</dbReference>
<keyword evidence="3 6" id="KW-0418">Kinase</keyword>
<dbReference type="GO" id="GO:0016301">
    <property type="term" value="F:kinase activity"/>
    <property type="evidence" value="ECO:0007669"/>
    <property type="project" value="UniProtKB-KW"/>
</dbReference>
<evidence type="ECO:0000313" key="6">
    <source>
        <dbReference type="EMBL" id="QGY47259.1"/>
    </source>
</evidence>
<feature type="domain" description="Carbohydrate kinase FGGY N-terminal" evidence="4">
    <location>
        <begin position="5"/>
        <end position="254"/>
    </location>
</feature>
<dbReference type="InterPro" id="IPR000577">
    <property type="entry name" value="Carb_kinase_FGGY"/>
</dbReference>
<organism evidence="6 7">
    <name type="scientific">Maribellus comscasis</name>
    <dbReference type="NCBI Taxonomy" id="2681766"/>
    <lineage>
        <taxon>Bacteria</taxon>
        <taxon>Pseudomonadati</taxon>
        <taxon>Bacteroidota</taxon>
        <taxon>Bacteroidia</taxon>
        <taxon>Marinilabiliales</taxon>
        <taxon>Prolixibacteraceae</taxon>
        <taxon>Maribellus</taxon>
    </lineage>
</organism>